<feature type="region of interest" description="Disordered" evidence="1">
    <location>
        <begin position="1"/>
        <end position="20"/>
    </location>
</feature>
<gene>
    <name evidence="2" type="ORF">PLEPLA_LOCUS28001</name>
</gene>
<evidence type="ECO:0000313" key="3">
    <source>
        <dbReference type="Proteomes" id="UP001153269"/>
    </source>
</evidence>
<feature type="region of interest" description="Disordered" evidence="1">
    <location>
        <begin position="32"/>
        <end position="66"/>
    </location>
</feature>
<evidence type="ECO:0000256" key="1">
    <source>
        <dbReference type="SAM" id="MobiDB-lite"/>
    </source>
</evidence>
<feature type="compositionally biased region" description="Polar residues" evidence="1">
    <location>
        <begin position="10"/>
        <end position="20"/>
    </location>
</feature>
<feature type="compositionally biased region" description="Basic and acidic residues" evidence="1">
    <location>
        <begin position="32"/>
        <end position="45"/>
    </location>
</feature>
<keyword evidence="3" id="KW-1185">Reference proteome</keyword>
<dbReference type="EMBL" id="CADEAL010002417">
    <property type="protein sequence ID" value="CAB1440235.1"/>
    <property type="molecule type" value="Genomic_DNA"/>
</dbReference>
<protein>
    <submittedName>
        <fullName evidence="2">Uncharacterized protein</fullName>
    </submittedName>
</protein>
<dbReference type="Proteomes" id="UP001153269">
    <property type="component" value="Unassembled WGS sequence"/>
</dbReference>
<evidence type="ECO:0000313" key="2">
    <source>
        <dbReference type="EMBL" id="CAB1440235.1"/>
    </source>
</evidence>
<organism evidence="2 3">
    <name type="scientific">Pleuronectes platessa</name>
    <name type="common">European plaice</name>
    <dbReference type="NCBI Taxonomy" id="8262"/>
    <lineage>
        <taxon>Eukaryota</taxon>
        <taxon>Metazoa</taxon>
        <taxon>Chordata</taxon>
        <taxon>Craniata</taxon>
        <taxon>Vertebrata</taxon>
        <taxon>Euteleostomi</taxon>
        <taxon>Actinopterygii</taxon>
        <taxon>Neopterygii</taxon>
        <taxon>Teleostei</taxon>
        <taxon>Neoteleostei</taxon>
        <taxon>Acanthomorphata</taxon>
        <taxon>Carangaria</taxon>
        <taxon>Pleuronectiformes</taxon>
        <taxon>Pleuronectoidei</taxon>
        <taxon>Pleuronectidae</taxon>
        <taxon>Pleuronectes</taxon>
    </lineage>
</organism>
<accession>A0A9N7UZG9</accession>
<dbReference type="AlphaFoldDB" id="A0A9N7UZG9"/>
<name>A0A9N7UZG9_PLEPL</name>
<proteinExistence type="predicted"/>
<sequence>MELRDEASVPVSTSRVSQRSRWSCWLRFRPGDDQEETTRRSRPGGDDQEEPTRRRRPGGDDQEPVGFLAVDGDLLVLAAPQPSMDSGSSRRNNSSSYTVVCLQTNDQLSLSQIENLPACGADPSMHWVRGGETPSLCGFERHNRPVKVMSSQLRSVGGRINRQPIKLISIMPARMTKL</sequence>
<comment type="caution">
    <text evidence="2">The sequence shown here is derived from an EMBL/GenBank/DDBJ whole genome shotgun (WGS) entry which is preliminary data.</text>
</comment>
<reference evidence="2" key="1">
    <citation type="submission" date="2020-03" db="EMBL/GenBank/DDBJ databases">
        <authorList>
            <person name="Weist P."/>
        </authorList>
    </citation>
    <scope>NUCLEOTIDE SEQUENCE</scope>
</reference>